<dbReference type="WBParaSite" id="maker-uti_cns_0012196-snap-gene-0.4-mRNA-1">
    <property type="protein sequence ID" value="maker-uti_cns_0012196-snap-gene-0.4-mRNA-1"/>
    <property type="gene ID" value="maker-uti_cns_0012196-snap-gene-0.4"/>
</dbReference>
<organism evidence="2 4">
    <name type="scientific">Macrostomum lignano</name>
    <dbReference type="NCBI Taxonomy" id="282301"/>
    <lineage>
        <taxon>Eukaryota</taxon>
        <taxon>Metazoa</taxon>
        <taxon>Spiralia</taxon>
        <taxon>Lophotrochozoa</taxon>
        <taxon>Platyhelminthes</taxon>
        <taxon>Rhabditophora</taxon>
        <taxon>Macrostomorpha</taxon>
        <taxon>Macrostomida</taxon>
        <taxon>Macrostomidae</taxon>
        <taxon>Macrostomum</taxon>
    </lineage>
</organism>
<dbReference type="AlphaFoldDB" id="A0A1I8I8R6"/>
<accession>A0A1I8I8R6</accession>
<feature type="transmembrane region" description="Helical" evidence="1">
    <location>
        <begin position="68"/>
        <end position="93"/>
    </location>
</feature>
<feature type="transmembrane region" description="Helical" evidence="1">
    <location>
        <begin position="105"/>
        <end position="126"/>
    </location>
</feature>
<keyword evidence="2" id="KW-1185">Reference proteome</keyword>
<dbReference type="WBParaSite" id="maker-uti_cns_0010839-snap-gene-0.5-mRNA-1">
    <property type="protein sequence ID" value="maker-uti_cns_0010839-snap-gene-0.5-mRNA-1"/>
    <property type="gene ID" value="maker-uti_cns_0010839-snap-gene-0.5"/>
</dbReference>
<dbReference type="Proteomes" id="UP000095280">
    <property type="component" value="Unplaced"/>
</dbReference>
<evidence type="ECO:0000313" key="3">
    <source>
        <dbReference type="WBParaSite" id="maker-uti_cns_0008527-snap-gene-0.4-mRNA-1"/>
    </source>
</evidence>
<keyword evidence="1" id="KW-0472">Membrane</keyword>
<evidence type="ECO:0000256" key="1">
    <source>
        <dbReference type="SAM" id="Phobius"/>
    </source>
</evidence>
<protein>
    <submittedName>
        <fullName evidence="3 4">7TM_GPCR_Srx domain-containing protein</fullName>
    </submittedName>
</protein>
<evidence type="ECO:0000313" key="2">
    <source>
        <dbReference type="Proteomes" id="UP000095280"/>
    </source>
</evidence>
<sequence length="169" mass="18707">MPDFIIVGNGSHECENATEQNEQYLANNPMLRPYYGLMIGLTLTNSLLNFACLMAFQSMRPKRRFNFLLARLSLAEAMFQAVFCCNQVLVLAMDSNRLLLPNRHLAVAVAALGPITLFLGTALHVSRNWAVVLIGRHRWLAVARSDRPSVEEACSAKDCRLLAGGLALC</sequence>
<keyword evidence="1" id="KW-1133">Transmembrane helix</keyword>
<name>A0A1I8I8R6_9PLAT</name>
<keyword evidence="1" id="KW-0812">Transmembrane</keyword>
<evidence type="ECO:0000313" key="4">
    <source>
        <dbReference type="WBParaSite" id="maker-uti_cns_0010839-snap-gene-0.5-mRNA-1"/>
    </source>
</evidence>
<dbReference type="WBParaSite" id="maker-uti_cns_0008527-snap-gene-0.4-mRNA-1">
    <property type="protein sequence ID" value="maker-uti_cns_0008527-snap-gene-0.4-mRNA-1"/>
    <property type="gene ID" value="maker-uti_cns_0008527-snap-gene-0.4"/>
</dbReference>
<feature type="transmembrane region" description="Helical" evidence="1">
    <location>
        <begin position="34"/>
        <end position="56"/>
    </location>
</feature>
<reference evidence="3 4" key="1">
    <citation type="submission" date="2016-11" db="UniProtKB">
        <authorList>
            <consortium name="WormBaseParasite"/>
        </authorList>
    </citation>
    <scope>IDENTIFICATION</scope>
</reference>
<proteinExistence type="predicted"/>